<dbReference type="Gene3D" id="3.30.160.60">
    <property type="entry name" value="Classic Zinc Finger"/>
    <property type="match status" value="1"/>
</dbReference>
<dbReference type="InterPro" id="IPR018957">
    <property type="entry name" value="Znf_C3HC4_RING-type"/>
</dbReference>
<dbReference type="PROSITE" id="PS50119">
    <property type="entry name" value="ZF_BBOX"/>
    <property type="match status" value="2"/>
</dbReference>
<feature type="domain" description="B box-type" evidence="8">
    <location>
        <begin position="150"/>
        <end position="191"/>
    </location>
</feature>
<dbReference type="InterPro" id="IPR047153">
    <property type="entry name" value="TRIM45/56/19-like"/>
</dbReference>
<dbReference type="KEGG" id="cvn:111126420"/>
<dbReference type="CDD" id="cd19757">
    <property type="entry name" value="Bbox1"/>
    <property type="match status" value="1"/>
</dbReference>
<dbReference type="Proteomes" id="UP000694844">
    <property type="component" value="Chromosome 3"/>
</dbReference>
<dbReference type="Pfam" id="PF00097">
    <property type="entry name" value="zf-C3HC4"/>
    <property type="match status" value="1"/>
</dbReference>
<dbReference type="Pfam" id="PF00643">
    <property type="entry name" value="zf-B_box"/>
    <property type="match status" value="1"/>
</dbReference>
<dbReference type="CDD" id="cd05819">
    <property type="entry name" value="NHL"/>
    <property type="match status" value="1"/>
</dbReference>
<dbReference type="Gene3D" id="4.10.830.40">
    <property type="match status" value="1"/>
</dbReference>
<dbReference type="SUPFAM" id="SSF63829">
    <property type="entry name" value="Calcium-dependent phosphotriesterase"/>
    <property type="match status" value="1"/>
</dbReference>
<dbReference type="InterPro" id="IPR000315">
    <property type="entry name" value="Znf_B-box"/>
</dbReference>
<name>A0A8B8DGT4_CRAVI</name>
<evidence type="ECO:0000256" key="3">
    <source>
        <dbReference type="ARBA" id="ARBA00022771"/>
    </source>
</evidence>
<dbReference type="SMART" id="SM00336">
    <property type="entry name" value="BBOX"/>
    <property type="match status" value="2"/>
</dbReference>
<dbReference type="GeneID" id="111126420"/>
<dbReference type="PROSITE" id="PS51125">
    <property type="entry name" value="NHL"/>
    <property type="match status" value="1"/>
</dbReference>
<sequence length="636" mass="71323">MVSREPSNIEPNVDIDNCGICLGDFKKPKILPCFHTFCLDCLKSYVEKTGRNGKFTCPLCLVETDTPDGGVERFQTNFYIKAEQAKALSLKDAKCEVCDAETSKAENRCLECDQNLCHNCSKTHLKMTSSKEHHLMTVNFPEKPLTPAISTKVFCDKHKSEELTFFCKVCDFPICLRCKVTSHENHSTKDLSDVASETREFLGSKLSNAKDFLPTLHEQLNDINRYEDDLTQSKQEIVNAITSKASALHARVDKISTSMLSDVEAEFRVEMSRIDSQRRAIGKAGKALSSQFHAANQVVYFGSDAEITRNKQMLSKRLEKLTKKSDKPVVTKLDLVFTPANNPEIKIEDLFGRLSTSRPAAEDMKVKEVSVFQVDDTFKVVSSICPRDEGEAWVTSGWKPEIHLFDVNGTKLKTQNAGRNIDTIVLSNEGSMIVSSSDQRQILTGRNGLDFSVLAATEMHPRGITVNASNEILVCAAQSMAFQDYTERHKNKIVRYSQDGKLLNEFNDPSCEFLYPLRVVCNITGDIVVSDCQKRRITIHRQDGSAKFSYSGAEIANLRGPFEPRGITCDSRGHIYVTDNANDAIHLLDHTGKFLRLLLTNTDEIYGPYSVAMDSHNNLWIGCRDATVKVFHCTYL</sequence>
<dbReference type="OrthoDB" id="6048873at2759"/>
<keyword evidence="2" id="KW-0677">Repeat</keyword>
<reference evidence="10" key="1">
    <citation type="submission" date="2025-08" db="UniProtKB">
        <authorList>
            <consortium name="RefSeq"/>
        </authorList>
    </citation>
    <scope>IDENTIFICATION</scope>
    <source>
        <tissue evidence="10">Whole sample</tissue>
    </source>
</reference>
<dbReference type="AlphaFoldDB" id="A0A8B8DGT4"/>
<evidence type="ECO:0000256" key="6">
    <source>
        <dbReference type="PROSITE-ProRule" id="PRU00504"/>
    </source>
</evidence>
<dbReference type="InterPro" id="IPR017907">
    <property type="entry name" value="Znf_RING_CS"/>
</dbReference>
<dbReference type="InterPro" id="IPR001258">
    <property type="entry name" value="NHL_repeat"/>
</dbReference>
<organism evidence="9 10">
    <name type="scientific">Crassostrea virginica</name>
    <name type="common">Eastern oyster</name>
    <dbReference type="NCBI Taxonomy" id="6565"/>
    <lineage>
        <taxon>Eukaryota</taxon>
        <taxon>Metazoa</taxon>
        <taxon>Spiralia</taxon>
        <taxon>Lophotrochozoa</taxon>
        <taxon>Mollusca</taxon>
        <taxon>Bivalvia</taxon>
        <taxon>Autobranchia</taxon>
        <taxon>Pteriomorphia</taxon>
        <taxon>Ostreida</taxon>
        <taxon>Ostreoidea</taxon>
        <taxon>Ostreidae</taxon>
        <taxon>Crassostrea</taxon>
    </lineage>
</organism>
<keyword evidence="3 5" id="KW-0863">Zinc-finger</keyword>
<evidence type="ECO:0000256" key="5">
    <source>
        <dbReference type="PROSITE-ProRule" id="PRU00024"/>
    </source>
</evidence>
<dbReference type="RefSeq" id="XP_022326764.1">
    <property type="nucleotide sequence ID" value="XM_022471056.1"/>
</dbReference>
<keyword evidence="9" id="KW-1185">Reference proteome</keyword>
<dbReference type="InterPro" id="IPR013083">
    <property type="entry name" value="Znf_RING/FYVE/PHD"/>
</dbReference>
<dbReference type="SMART" id="SM00184">
    <property type="entry name" value="RING"/>
    <property type="match status" value="1"/>
</dbReference>
<protein>
    <submittedName>
        <fullName evidence="10">Tripartite motif-containing protein 2-like</fullName>
    </submittedName>
</protein>
<feature type="repeat" description="NHL" evidence="6">
    <location>
        <begin position="564"/>
        <end position="591"/>
    </location>
</feature>
<dbReference type="PANTHER" id="PTHR25462:SF296">
    <property type="entry name" value="MEIOTIC P26, ISOFORM F"/>
    <property type="match status" value="1"/>
</dbReference>
<dbReference type="PROSITE" id="PS00518">
    <property type="entry name" value="ZF_RING_1"/>
    <property type="match status" value="1"/>
</dbReference>
<dbReference type="SUPFAM" id="SSF57850">
    <property type="entry name" value="RING/U-box"/>
    <property type="match status" value="1"/>
</dbReference>
<proteinExistence type="predicted"/>
<evidence type="ECO:0000256" key="4">
    <source>
        <dbReference type="ARBA" id="ARBA00022833"/>
    </source>
</evidence>
<dbReference type="PROSITE" id="PS50089">
    <property type="entry name" value="ZF_RING_2"/>
    <property type="match status" value="1"/>
</dbReference>
<keyword evidence="4" id="KW-0862">Zinc</keyword>
<dbReference type="InterPro" id="IPR001841">
    <property type="entry name" value="Znf_RING"/>
</dbReference>
<dbReference type="Gene3D" id="3.30.40.10">
    <property type="entry name" value="Zinc/RING finger domain, C3HC4 (zinc finger)"/>
    <property type="match status" value="1"/>
</dbReference>
<dbReference type="InterPro" id="IPR011042">
    <property type="entry name" value="6-blade_b-propeller_TolB-like"/>
</dbReference>
<evidence type="ECO:0000256" key="2">
    <source>
        <dbReference type="ARBA" id="ARBA00022737"/>
    </source>
</evidence>
<evidence type="ECO:0000313" key="9">
    <source>
        <dbReference type="Proteomes" id="UP000694844"/>
    </source>
</evidence>
<evidence type="ECO:0000313" key="10">
    <source>
        <dbReference type="RefSeq" id="XP_022326764.1"/>
    </source>
</evidence>
<dbReference type="GO" id="GO:0008270">
    <property type="term" value="F:zinc ion binding"/>
    <property type="evidence" value="ECO:0007669"/>
    <property type="project" value="UniProtKB-KW"/>
</dbReference>
<evidence type="ECO:0000259" key="7">
    <source>
        <dbReference type="PROSITE" id="PS50089"/>
    </source>
</evidence>
<feature type="domain" description="RING-type" evidence="7">
    <location>
        <begin position="18"/>
        <end position="60"/>
    </location>
</feature>
<dbReference type="PANTHER" id="PTHR25462">
    <property type="entry name" value="BONUS, ISOFORM C-RELATED"/>
    <property type="match status" value="1"/>
</dbReference>
<dbReference type="Gene3D" id="2.120.10.30">
    <property type="entry name" value="TolB, C-terminal domain"/>
    <property type="match status" value="1"/>
</dbReference>
<dbReference type="SUPFAM" id="SSF57845">
    <property type="entry name" value="B-box zinc-binding domain"/>
    <property type="match status" value="1"/>
</dbReference>
<evidence type="ECO:0000256" key="1">
    <source>
        <dbReference type="ARBA" id="ARBA00022723"/>
    </source>
</evidence>
<keyword evidence="1" id="KW-0479">Metal-binding</keyword>
<feature type="domain" description="B box-type" evidence="8">
    <location>
        <begin position="90"/>
        <end position="138"/>
    </location>
</feature>
<evidence type="ECO:0000259" key="8">
    <source>
        <dbReference type="PROSITE" id="PS50119"/>
    </source>
</evidence>
<accession>A0A8B8DGT4</accession>
<gene>
    <name evidence="10" type="primary">LOC111126420</name>
</gene>